<evidence type="ECO:0000313" key="3">
    <source>
        <dbReference type="Proteomes" id="UP000003536"/>
    </source>
</evidence>
<dbReference type="InterPro" id="IPR050237">
    <property type="entry name" value="ATP-dep_AMP-bd_enzyme"/>
</dbReference>
<dbReference type="InterPro" id="IPR000873">
    <property type="entry name" value="AMP-dep_synth/lig_dom"/>
</dbReference>
<dbReference type="PANTHER" id="PTHR43767:SF1">
    <property type="entry name" value="NONRIBOSOMAL PEPTIDE SYNTHASE PES1 (EUROFUNG)-RELATED"/>
    <property type="match status" value="1"/>
</dbReference>
<dbReference type="Proteomes" id="UP000003536">
    <property type="component" value="Unassembled WGS sequence"/>
</dbReference>
<dbReference type="PANTHER" id="PTHR43767">
    <property type="entry name" value="LONG-CHAIN-FATTY-ACID--COA LIGASE"/>
    <property type="match status" value="1"/>
</dbReference>
<comment type="caution">
    <text evidence="2">The sequence shown here is derived from an EMBL/GenBank/DDBJ whole genome shotgun (WGS) entry which is preliminary data.</text>
</comment>
<dbReference type="Gene3D" id="3.40.50.980">
    <property type="match status" value="1"/>
</dbReference>
<evidence type="ECO:0000313" key="2">
    <source>
        <dbReference type="EMBL" id="EHD01381.1"/>
    </source>
</evidence>
<dbReference type="SUPFAM" id="SSF56801">
    <property type="entry name" value="Acetyl-CoA synthetase-like"/>
    <property type="match status" value="1"/>
</dbReference>
<keyword evidence="2" id="KW-0436">Ligase</keyword>
<protein>
    <submittedName>
        <fullName evidence="2">O-succinylbenzoic acid-CoA ligase</fullName>
    </submittedName>
</protein>
<proteinExistence type="predicted"/>
<feature type="domain" description="AMP-dependent synthetase/ligase" evidence="1">
    <location>
        <begin position="11"/>
        <end position="105"/>
    </location>
</feature>
<sequence>MTFTDWPWRHWRQVRSQAPALRLNDEVLSWRALCERIDALAGGFAAQGVREGDGVLLRAGNQPRTLLAWLALMQCGARVLPVNPQLPQTLLEALVPKLTLRFALTLEGENALRFPD</sequence>
<reference evidence="2 3" key="1">
    <citation type="journal article" date="2011" name="BMC Genomics">
        <title>Genome sequencing reveals diversification of virulence factor content and possible host adaptation in distinct subpopulations of Salmonella enterica.</title>
        <authorList>
            <person name="den Bakker H.C."/>
            <person name="Moreno Switt A.I."/>
            <person name="Govoni G."/>
            <person name="Cummings C.A."/>
            <person name="Ranieri M.L."/>
            <person name="Degoricija L."/>
            <person name="Hoelzer K."/>
            <person name="Rodriguez-Rivera L.D."/>
            <person name="Brown S."/>
            <person name="Bolchacova E."/>
            <person name="Furtado M.R."/>
            <person name="Wiedmann M."/>
        </authorList>
    </citation>
    <scope>NUCLEOTIDE SEQUENCE [LARGE SCALE GENOMIC DNA]</scope>
    <source>
        <strain evidence="2 3">A4-580</strain>
    </source>
</reference>
<evidence type="ECO:0000259" key="1">
    <source>
        <dbReference type="Pfam" id="PF00501"/>
    </source>
</evidence>
<accession>G5SEG4</accession>
<dbReference type="PATRIC" id="fig|913086.3.peg.2908"/>
<dbReference type="EMBL" id="AFCX01001228">
    <property type="protein sequence ID" value="EHD01381.1"/>
    <property type="molecule type" value="Genomic_DNA"/>
</dbReference>
<gene>
    <name evidence="2" type="ORF">LTSEWAN_3778</name>
</gene>
<name>G5SEG4_SALET</name>
<dbReference type="Pfam" id="PF00501">
    <property type="entry name" value="AMP-binding"/>
    <property type="match status" value="1"/>
</dbReference>
<dbReference type="GO" id="GO:0016874">
    <property type="term" value="F:ligase activity"/>
    <property type="evidence" value="ECO:0007669"/>
    <property type="project" value="UniProtKB-KW"/>
</dbReference>
<dbReference type="AlphaFoldDB" id="G5SEG4"/>
<organism evidence="2 3">
    <name type="scientific">Salmonella enterica subsp. enterica serovar Wandsworth str. A4-580</name>
    <dbReference type="NCBI Taxonomy" id="913086"/>
    <lineage>
        <taxon>Bacteria</taxon>
        <taxon>Pseudomonadati</taxon>
        <taxon>Pseudomonadota</taxon>
        <taxon>Gammaproteobacteria</taxon>
        <taxon>Enterobacterales</taxon>
        <taxon>Enterobacteriaceae</taxon>
        <taxon>Salmonella</taxon>
    </lineage>
</organism>